<reference evidence="1" key="1">
    <citation type="journal article" date="2016" name="Nature">
        <title>Redefining the invertebrate RNA virosphere.</title>
        <authorList>
            <person name="Shi M."/>
            <person name="Lin X.D."/>
            <person name="Tian J.H."/>
            <person name="Chen L.J."/>
            <person name="Chen X."/>
            <person name="Li C.X."/>
            <person name="Qin X.C."/>
            <person name="Li J."/>
            <person name="Cao J.P."/>
            <person name="Eden J.S."/>
            <person name="Buchmann J."/>
            <person name="Wang W."/>
            <person name="Xu J."/>
            <person name="Holmes E.C."/>
            <person name="Zhang Y.Z."/>
        </authorList>
    </citation>
    <scope>NUCLEOTIDE SEQUENCE</scope>
    <source>
        <strain evidence="1">QTM27331</strain>
    </source>
</reference>
<sequence>MSSTTEVLAISSLGELIEYMKRTEVDHIIANSVGSRRLMELSRPYIDGGKIQHIDRNNVIGVCIDSNPQGDVLIQAVINHLITGVATFPGKVDVSTRNLTLYNVIAERGYNIETDNINYLLTLACIGVENLNSEQRLRLVILLKMISIKDNNLVWYRSLIRANPWMRTFDVDFDLTQNSIERVNLNIAIIQRGVNHTLTKPYLDANLEHAHLSSRYNDLMTYNHLDKPSLNRISDRRSYTTNYINALRLYGVNPPFIDIA</sequence>
<proteinExistence type="predicted"/>
<dbReference type="Pfam" id="PF07322">
    <property type="entry name" value="Seadorna_Vp10"/>
    <property type="match status" value="1"/>
</dbReference>
<accession>A0A1L3KP75</accession>
<dbReference type="EMBL" id="KX884659">
    <property type="protein sequence ID" value="APG79139.1"/>
    <property type="molecule type" value="Genomic_RNA"/>
</dbReference>
<dbReference type="InterPro" id="IPR009930">
    <property type="entry name" value="Seadorna_Vp10"/>
</dbReference>
<organism evidence="1">
    <name type="scientific">Kadipiro virus</name>
    <dbReference type="NCBI Taxonomy" id="104580"/>
    <lineage>
        <taxon>Viruses</taxon>
        <taxon>Riboviria</taxon>
        <taxon>Orthornavirae</taxon>
        <taxon>Duplornaviricota</taxon>
        <taxon>Resentoviricetes</taxon>
        <taxon>Reovirales</taxon>
        <taxon>Sedoreoviridae</taxon>
        <taxon>Seadornavirus</taxon>
        <taxon>Seadornavirus kadipiroense</taxon>
    </lineage>
</organism>
<protein>
    <submittedName>
        <fullName evidence="1">Kadipiro VP10</fullName>
    </submittedName>
</protein>
<evidence type="ECO:0000313" key="1">
    <source>
        <dbReference type="EMBL" id="APG79139.1"/>
    </source>
</evidence>
<name>A0A1L3KP75_9REOV</name>